<keyword evidence="3" id="KW-1185">Reference proteome</keyword>
<evidence type="ECO:0000259" key="1">
    <source>
        <dbReference type="Pfam" id="PF04784"/>
    </source>
</evidence>
<dbReference type="EMBL" id="PXOQ01000007">
    <property type="protein sequence ID" value="PSG90694.1"/>
    <property type="molecule type" value="Genomic_DNA"/>
</dbReference>
<sequence>MKYIIIFVLSISLSGCFSSKGLPVKSVPDSEPMDNPTMEENEVIKPKMVSNANLDHSAWNKLLKKHVQENGDVDYKGFKADKIALEDYVNYLSKQVPQQTWTVQEQLAYFINVYNANTIKLIIDNYPLKSIKDISSPWLKNRIKIGDEEFSLADIENGILRKMNEPRIHFAINCASASCPKLLNEAYTAKNVMDLMEKATVEFINNTDKNEIASSNIKISEIFKWYKNDFTENGTLIDYINQFSKTKINANTEINYKDYDWSLNDKN</sequence>
<dbReference type="PANTHER" id="PTHR46361:SF3">
    <property type="entry name" value="ELECTRON CARRIER_ PROTEIN DISULFIDE OXIDOREDUCTASE"/>
    <property type="match status" value="1"/>
</dbReference>
<dbReference type="Pfam" id="PF04784">
    <property type="entry name" value="DUF547"/>
    <property type="match status" value="1"/>
</dbReference>
<comment type="caution">
    <text evidence="2">The sequence shown here is derived from an EMBL/GenBank/DDBJ whole genome shotgun (WGS) entry which is preliminary data.</text>
</comment>
<dbReference type="OrthoDB" id="526867at2"/>
<dbReference type="Proteomes" id="UP000238426">
    <property type="component" value="Unassembled WGS sequence"/>
</dbReference>
<name>A0A2T1NE22_9FLAO</name>
<dbReference type="RefSeq" id="WP_106462835.1">
    <property type="nucleotide sequence ID" value="NZ_PXOQ01000007.1"/>
</dbReference>
<dbReference type="PANTHER" id="PTHR46361">
    <property type="entry name" value="ELECTRON CARRIER/ PROTEIN DISULFIDE OXIDOREDUCTASE"/>
    <property type="match status" value="1"/>
</dbReference>
<proteinExistence type="predicted"/>
<dbReference type="PROSITE" id="PS51257">
    <property type="entry name" value="PROKAR_LIPOPROTEIN"/>
    <property type="match status" value="1"/>
</dbReference>
<gene>
    <name evidence="2" type="ORF">C7H52_05295</name>
</gene>
<dbReference type="InterPro" id="IPR006869">
    <property type="entry name" value="DUF547"/>
</dbReference>
<evidence type="ECO:0000313" key="3">
    <source>
        <dbReference type="Proteomes" id="UP000238426"/>
    </source>
</evidence>
<organism evidence="2 3">
    <name type="scientific">Aurantibacter aestuarii</name>
    <dbReference type="NCBI Taxonomy" id="1266046"/>
    <lineage>
        <taxon>Bacteria</taxon>
        <taxon>Pseudomonadati</taxon>
        <taxon>Bacteroidota</taxon>
        <taxon>Flavobacteriia</taxon>
        <taxon>Flavobacteriales</taxon>
        <taxon>Flavobacteriaceae</taxon>
        <taxon>Aurantibacter</taxon>
    </lineage>
</organism>
<evidence type="ECO:0000313" key="2">
    <source>
        <dbReference type="EMBL" id="PSG90694.1"/>
    </source>
</evidence>
<dbReference type="AlphaFoldDB" id="A0A2T1NE22"/>
<protein>
    <submittedName>
        <fullName evidence="2">DUF547 domain-containing protein</fullName>
    </submittedName>
</protein>
<reference evidence="2 3" key="1">
    <citation type="submission" date="2018-03" db="EMBL/GenBank/DDBJ databases">
        <title>Mesoflavibacter sp. HG37 and Mesoflavibacter sp. HG96 sp.nov., two marine bacteria isolated from seawater of Western Pacific Ocean.</title>
        <authorList>
            <person name="Cheng H."/>
            <person name="Wu Y.-H."/>
            <person name="Guo L.-L."/>
            <person name="Xu X.-W."/>
        </authorList>
    </citation>
    <scope>NUCLEOTIDE SEQUENCE [LARGE SCALE GENOMIC DNA]</scope>
    <source>
        <strain evidence="2 3">KCTC 32269</strain>
    </source>
</reference>
<accession>A0A2T1NE22</accession>
<feature type="domain" description="DUF547" evidence="1">
    <location>
        <begin position="99"/>
        <end position="204"/>
    </location>
</feature>